<comment type="caution">
    <text evidence="3">The sequence shown here is derived from an EMBL/GenBank/DDBJ whole genome shotgun (WGS) entry which is preliminary data.</text>
</comment>
<reference evidence="3 4" key="1">
    <citation type="submission" date="2011-09" db="EMBL/GenBank/DDBJ databases">
        <authorList>
            <person name="Weinstock G."/>
            <person name="Sodergren E."/>
            <person name="Clifton S."/>
            <person name="Fulton L."/>
            <person name="Fulton B."/>
            <person name="Courtney L."/>
            <person name="Fronick C."/>
            <person name="Harrison M."/>
            <person name="Strong C."/>
            <person name="Farmer C."/>
            <person name="Delahaunty K."/>
            <person name="Markovic C."/>
            <person name="Hall O."/>
            <person name="Minx P."/>
            <person name="Tomlinson C."/>
            <person name="Mitreva M."/>
            <person name="Hou S."/>
            <person name="Chen J."/>
            <person name="Wollam A."/>
            <person name="Pepin K.H."/>
            <person name="Johnson M."/>
            <person name="Bhonagiri V."/>
            <person name="Zhang X."/>
            <person name="Suruliraj S."/>
            <person name="Warren W."/>
            <person name="Chinwalla A."/>
            <person name="Mardis E.R."/>
            <person name="Wilson R.K."/>
        </authorList>
    </citation>
    <scope>NUCLEOTIDE SEQUENCE [LARGE SCALE GENOMIC DNA]</scope>
    <source>
        <strain evidence="3 4">F0439</strain>
    </source>
</reference>
<evidence type="ECO:0000256" key="2">
    <source>
        <dbReference type="ARBA" id="ARBA00022649"/>
    </source>
</evidence>
<evidence type="ECO:0000313" key="3">
    <source>
        <dbReference type="EMBL" id="EHL96771.1"/>
    </source>
</evidence>
<dbReference type="Pfam" id="PF02452">
    <property type="entry name" value="PemK_toxin"/>
    <property type="match status" value="1"/>
</dbReference>
<accession>G9ZRB1</accession>
<organism evidence="3 4">
    <name type="scientific">Lentilactobacillus parafarraginis F0439</name>
    <dbReference type="NCBI Taxonomy" id="797515"/>
    <lineage>
        <taxon>Bacteria</taxon>
        <taxon>Bacillati</taxon>
        <taxon>Bacillota</taxon>
        <taxon>Bacilli</taxon>
        <taxon>Lactobacillales</taxon>
        <taxon>Lactobacillaceae</taxon>
        <taxon>Lentilactobacillus</taxon>
    </lineage>
</organism>
<evidence type="ECO:0000256" key="1">
    <source>
        <dbReference type="ARBA" id="ARBA00007521"/>
    </source>
</evidence>
<keyword evidence="4" id="KW-1185">Reference proteome</keyword>
<dbReference type="InterPro" id="IPR011067">
    <property type="entry name" value="Plasmid_toxin/cell-grow_inhib"/>
</dbReference>
<keyword evidence="2" id="KW-1277">Toxin-antitoxin system</keyword>
<protein>
    <submittedName>
        <fullName evidence="3">PemK-like protein 1 domain protein</fullName>
    </submittedName>
</protein>
<name>G9ZRB1_9LACO</name>
<dbReference type="eggNOG" id="COG2337">
    <property type="taxonomic scope" value="Bacteria"/>
</dbReference>
<dbReference type="STRING" id="797515.HMPREF9103_02272"/>
<dbReference type="SUPFAM" id="SSF50118">
    <property type="entry name" value="Cell growth inhibitor/plasmid maintenance toxic component"/>
    <property type="match status" value="1"/>
</dbReference>
<evidence type="ECO:0000313" key="4">
    <source>
        <dbReference type="Proteomes" id="UP000004625"/>
    </source>
</evidence>
<dbReference type="HOGENOM" id="CLU_1523306_0_0_9"/>
<dbReference type="PATRIC" id="fig|797515.3.peg.2049"/>
<comment type="similarity">
    <text evidence="1">Belongs to the PemK/MazF family.</text>
</comment>
<dbReference type="AlphaFoldDB" id="G9ZRB1"/>
<gene>
    <name evidence="3" type="ORF">HMPREF9103_02272</name>
</gene>
<dbReference type="EMBL" id="AGEY01000170">
    <property type="protein sequence ID" value="EHL96771.1"/>
    <property type="molecule type" value="Genomic_DNA"/>
</dbReference>
<sequence>MLNSNQSKMKTASSVCYQFAITFLVQTQIMIFEKQWKLKILEIMARRLDERIFGMINDIPQQGDLIWIDSEPHAGHEYGGHNPASNNTFRPLLVVSDEAYNQRTGMIVGFPITHTTRIKAPFQIALSSHKIEGHVILTGLLGYDYIARSGKIVDHVNAAELAQAMNAIRDIFGFFD</sequence>
<dbReference type="InterPro" id="IPR003477">
    <property type="entry name" value="PemK-like"/>
</dbReference>
<dbReference type="GO" id="GO:0003677">
    <property type="term" value="F:DNA binding"/>
    <property type="evidence" value="ECO:0007669"/>
    <property type="project" value="InterPro"/>
</dbReference>
<proteinExistence type="inferred from homology"/>
<dbReference type="Proteomes" id="UP000004625">
    <property type="component" value="Unassembled WGS sequence"/>
</dbReference>
<dbReference type="Gene3D" id="2.30.30.110">
    <property type="match status" value="1"/>
</dbReference>